<dbReference type="Proteomes" id="UP000578449">
    <property type="component" value="Unassembled WGS sequence"/>
</dbReference>
<protein>
    <recommendedName>
        <fullName evidence="4">DUF998 domain-containing protein</fullName>
    </recommendedName>
</protein>
<gene>
    <name evidence="2" type="ORF">HNP84_008648</name>
</gene>
<keyword evidence="3" id="KW-1185">Reference proteome</keyword>
<dbReference type="InterPro" id="IPR009339">
    <property type="entry name" value="DUF998"/>
</dbReference>
<sequence length="223" mass="23253">MAQQTSSAVPTTAPGAVPAKVPATGRLLACGVVAGPLFLVVWFAQAVTRDGFDLTRHPLSLLSLGDLGWIQITNFVLAGALFVASAVGLRRRLHPGRGHRWGPILVGLNGIGLIMAGIFPTDPGAGFPPGAPAGAPEMSLHGMLHELGFVITQVAWFAACVVFARRFSGLGDKKWARTCAAAPVAVLLVLAVPHMDSLSVRLVLATAIQFGLLAALARHHNRA</sequence>
<name>A0A840PJ23_9ACTN</name>
<feature type="transmembrane region" description="Helical" evidence="1">
    <location>
        <begin position="198"/>
        <end position="217"/>
    </location>
</feature>
<evidence type="ECO:0000313" key="2">
    <source>
        <dbReference type="EMBL" id="MBB5138886.1"/>
    </source>
</evidence>
<evidence type="ECO:0000256" key="1">
    <source>
        <dbReference type="SAM" id="Phobius"/>
    </source>
</evidence>
<feature type="transmembrane region" description="Helical" evidence="1">
    <location>
        <begin position="27"/>
        <end position="47"/>
    </location>
</feature>
<comment type="caution">
    <text evidence="2">The sequence shown here is derived from an EMBL/GenBank/DDBJ whole genome shotgun (WGS) entry which is preliminary data.</text>
</comment>
<keyword evidence="1" id="KW-0472">Membrane</keyword>
<dbReference type="Pfam" id="PF06197">
    <property type="entry name" value="DUF998"/>
    <property type="match status" value="1"/>
</dbReference>
<feature type="transmembrane region" description="Helical" evidence="1">
    <location>
        <begin position="67"/>
        <end position="89"/>
    </location>
</feature>
<reference evidence="2 3" key="1">
    <citation type="submission" date="2020-08" db="EMBL/GenBank/DDBJ databases">
        <title>Genomic Encyclopedia of Type Strains, Phase IV (KMG-IV): sequencing the most valuable type-strain genomes for metagenomic binning, comparative biology and taxonomic classification.</title>
        <authorList>
            <person name="Goeker M."/>
        </authorList>
    </citation>
    <scope>NUCLEOTIDE SEQUENCE [LARGE SCALE GENOMIC DNA]</scope>
    <source>
        <strain evidence="2 3">DSM 45615</strain>
    </source>
</reference>
<dbReference type="RefSeq" id="WP_185055747.1">
    <property type="nucleotide sequence ID" value="NZ_BAABIX010000014.1"/>
</dbReference>
<feature type="transmembrane region" description="Helical" evidence="1">
    <location>
        <begin position="175"/>
        <end position="192"/>
    </location>
</feature>
<dbReference type="EMBL" id="JACHGN010000026">
    <property type="protein sequence ID" value="MBB5138886.1"/>
    <property type="molecule type" value="Genomic_DNA"/>
</dbReference>
<dbReference type="AlphaFoldDB" id="A0A840PJ23"/>
<proteinExistence type="predicted"/>
<feature type="transmembrane region" description="Helical" evidence="1">
    <location>
        <begin position="101"/>
        <end position="120"/>
    </location>
</feature>
<keyword evidence="1" id="KW-0812">Transmembrane</keyword>
<organism evidence="2 3">
    <name type="scientific">Thermocatellispora tengchongensis</name>
    <dbReference type="NCBI Taxonomy" id="1073253"/>
    <lineage>
        <taxon>Bacteria</taxon>
        <taxon>Bacillati</taxon>
        <taxon>Actinomycetota</taxon>
        <taxon>Actinomycetes</taxon>
        <taxon>Streptosporangiales</taxon>
        <taxon>Streptosporangiaceae</taxon>
        <taxon>Thermocatellispora</taxon>
    </lineage>
</organism>
<feature type="transmembrane region" description="Helical" evidence="1">
    <location>
        <begin position="140"/>
        <end position="163"/>
    </location>
</feature>
<evidence type="ECO:0008006" key="4">
    <source>
        <dbReference type="Google" id="ProtNLM"/>
    </source>
</evidence>
<keyword evidence="1" id="KW-1133">Transmembrane helix</keyword>
<evidence type="ECO:0000313" key="3">
    <source>
        <dbReference type="Proteomes" id="UP000578449"/>
    </source>
</evidence>
<accession>A0A840PJ23</accession>